<feature type="compositionally biased region" description="Polar residues" evidence="2">
    <location>
        <begin position="208"/>
        <end position="226"/>
    </location>
</feature>
<dbReference type="SMART" id="SM00343">
    <property type="entry name" value="ZnF_C2HC"/>
    <property type="match status" value="2"/>
</dbReference>
<dbReference type="SUPFAM" id="SSF57756">
    <property type="entry name" value="Retrovirus zinc finger-like domains"/>
    <property type="match status" value="1"/>
</dbReference>
<comment type="caution">
    <text evidence="4">The sequence shown here is derived from an EMBL/GenBank/DDBJ whole genome shotgun (WGS) entry which is preliminary data.</text>
</comment>
<feature type="domain" description="CCHC-type" evidence="3">
    <location>
        <begin position="234"/>
        <end position="249"/>
    </location>
</feature>
<dbReference type="GO" id="GO:0008270">
    <property type="term" value="F:zinc ion binding"/>
    <property type="evidence" value="ECO:0007669"/>
    <property type="project" value="UniProtKB-KW"/>
</dbReference>
<dbReference type="PANTHER" id="PTHR15503:SF45">
    <property type="entry name" value="RNA-DIRECTED DNA POLYMERASE HOMOLOG"/>
    <property type="match status" value="1"/>
</dbReference>
<evidence type="ECO:0000313" key="4">
    <source>
        <dbReference type="EMBL" id="PNX61216.1"/>
    </source>
</evidence>
<dbReference type="GO" id="GO:0003676">
    <property type="term" value="F:nucleic acid binding"/>
    <property type="evidence" value="ECO:0007669"/>
    <property type="project" value="InterPro"/>
</dbReference>
<dbReference type="Pfam" id="PF03732">
    <property type="entry name" value="Retrotrans_gag"/>
    <property type="match status" value="1"/>
</dbReference>
<feature type="non-terminal residue" evidence="4">
    <location>
        <position position="1"/>
    </location>
</feature>
<feature type="domain" description="CCHC-type" evidence="3">
    <location>
        <begin position="256"/>
        <end position="270"/>
    </location>
</feature>
<evidence type="ECO:0000256" key="2">
    <source>
        <dbReference type="SAM" id="MobiDB-lite"/>
    </source>
</evidence>
<keyword evidence="1" id="KW-0863">Zinc-finger</keyword>
<sequence length="322" mass="36215">VLTSFNNQNPPKFRGDGGPAAADLWLQAMEKILGAIHCPEVEMVTLATYQLLGDAEYWWGNTSLMMEAAYEEFTWENFKRKFLAKYFPETARERYGEEFLKLTQGGMNVEAYAKKFESLSRFFRFFRDGIDENYMCRRFQGGLRYELQDAVVPLGIRNFQVLVEKCQEIEDMRNKRVNRQGSFSAGGPSRPSHQSQNRGGRGTRPYNRPQNNRGSSHSGNQGTRGNQARDKLTCYKCGEEGHYASDCRNPEVAITCYNCQKPGHYARDCRAPKATPSASTTQGARPTAKGRVYCMGTEVSGQASNAIHEDCQIAGNSLTALI</sequence>
<keyword evidence="1" id="KW-0479">Metal-binding</keyword>
<dbReference type="Pfam" id="PF00098">
    <property type="entry name" value="zf-CCHC"/>
    <property type="match status" value="2"/>
</dbReference>
<dbReference type="PROSITE" id="PS50158">
    <property type="entry name" value="ZF_CCHC"/>
    <property type="match status" value="2"/>
</dbReference>
<dbReference type="InterPro" id="IPR001878">
    <property type="entry name" value="Znf_CCHC"/>
</dbReference>
<dbReference type="InterPro" id="IPR005162">
    <property type="entry name" value="Retrotrans_gag_dom"/>
</dbReference>
<gene>
    <name evidence="4" type="ORF">L195_g052339</name>
</gene>
<keyword evidence="1" id="KW-0862">Zinc</keyword>
<dbReference type="AlphaFoldDB" id="A0A2K3K4M2"/>
<accession>A0A2K3K4M2</accession>
<dbReference type="Proteomes" id="UP000236291">
    <property type="component" value="Unassembled WGS sequence"/>
</dbReference>
<proteinExistence type="predicted"/>
<dbReference type="InterPro" id="IPR036875">
    <property type="entry name" value="Znf_CCHC_sf"/>
</dbReference>
<feature type="non-terminal residue" evidence="4">
    <location>
        <position position="322"/>
    </location>
</feature>
<organism evidence="4 5">
    <name type="scientific">Trifolium pratense</name>
    <name type="common">Red clover</name>
    <dbReference type="NCBI Taxonomy" id="57577"/>
    <lineage>
        <taxon>Eukaryota</taxon>
        <taxon>Viridiplantae</taxon>
        <taxon>Streptophyta</taxon>
        <taxon>Embryophyta</taxon>
        <taxon>Tracheophyta</taxon>
        <taxon>Spermatophyta</taxon>
        <taxon>Magnoliopsida</taxon>
        <taxon>eudicotyledons</taxon>
        <taxon>Gunneridae</taxon>
        <taxon>Pentapetalae</taxon>
        <taxon>rosids</taxon>
        <taxon>fabids</taxon>
        <taxon>Fabales</taxon>
        <taxon>Fabaceae</taxon>
        <taxon>Papilionoideae</taxon>
        <taxon>50 kb inversion clade</taxon>
        <taxon>NPAAA clade</taxon>
        <taxon>Hologalegina</taxon>
        <taxon>IRL clade</taxon>
        <taxon>Trifolieae</taxon>
        <taxon>Trifolium</taxon>
    </lineage>
</organism>
<dbReference type="Gene3D" id="4.10.60.10">
    <property type="entry name" value="Zinc finger, CCHC-type"/>
    <property type="match status" value="2"/>
</dbReference>
<evidence type="ECO:0000256" key="1">
    <source>
        <dbReference type="PROSITE-ProRule" id="PRU00047"/>
    </source>
</evidence>
<dbReference type="STRING" id="57577.A0A2K3K4M2"/>
<dbReference type="PANTHER" id="PTHR15503">
    <property type="entry name" value="LDOC1 RELATED"/>
    <property type="match status" value="1"/>
</dbReference>
<reference evidence="4 5" key="2">
    <citation type="journal article" date="2017" name="Front. Plant Sci.">
        <title>Gene Classification and Mining of Molecular Markers Useful in Red Clover (Trifolium pratense) Breeding.</title>
        <authorList>
            <person name="Istvanek J."/>
            <person name="Dluhosova J."/>
            <person name="Dluhos P."/>
            <person name="Patkova L."/>
            <person name="Nedelnik J."/>
            <person name="Repkova J."/>
        </authorList>
    </citation>
    <scope>NUCLEOTIDE SEQUENCE [LARGE SCALE GENOMIC DNA]</scope>
    <source>
        <strain evidence="5">cv. Tatra</strain>
        <tissue evidence="4">Young leaves</tissue>
    </source>
</reference>
<dbReference type="EMBL" id="ASHM01084693">
    <property type="protein sequence ID" value="PNX61216.1"/>
    <property type="molecule type" value="Genomic_DNA"/>
</dbReference>
<protein>
    <submittedName>
        <fullName evidence="4">Putative TIR-NBS-LRR resistance protein</fullName>
    </submittedName>
</protein>
<reference evidence="4 5" key="1">
    <citation type="journal article" date="2014" name="Am. J. Bot.">
        <title>Genome assembly and annotation for red clover (Trifolium pratense; Fabaceae).</title>
        <authorList>
            <person name="Istvanek J."/>
            <person name="Jaros M."/>
            <person name="Krenek A."/>
            <person name="Repkova J."/>
        </authorList>
    </citation>
    <scope>NUCLEOTIDE SEQUENCE [LARGE SCALE GENOMIC DNA]</scope>
    <source>
        <strain evidence="5">cv. Tatra</strain>
        <tissue evidence="4">Young leaves</tissue>
    </source>
</reference>
<feature type="region of interest" description="Disordered" evidence="2">
    <location>
        <begin position="179"/>
        <end position="227"/>
    </location>
</feature>
<name>A0A2K3K4M2_TRIPR</name>
<evidence type="ECO:0000313" key="5">
    <source>
        <dbReference type="Proteomes" id="UP000236291"/>
    </source>
</evidence>
<evidence type="ECO:0000259" key="3">
    <source>
        <dbReference type="PROSITE" id="PS50158"/>
    </source>
</evidence>
<dbReference type="InterPro" id="IPR032567">
    <property type="entry name" value="RTL1-rel"/>
</dbReference>